<dbReference type="Proteomes" id="UP000472277">
    <property type="component" value="Chromosome 4"/>
</dbReference>
<dbReference type="AlphaFoldDB" id="A0A673ZV21"/>
<keyword evidence="3" id="KW-1185">Reference proteome</keyword>
<keyword evidence="1" id="KW-1133">Transmembrane helix</keyword>
<dbReference type="Ensembl" id="ENSSTUT00000052902.1">
    <property type="protein sequence ID" value="ENSSTUP00000050585.1"/>
    <property type="gene ID" value="ENSSTUG00000021407.1"/>
</dbReference>
<dbReference type="GeneTree" id="ENSGT01010000228040"/>
<dbReference type="OMA" id="YPRPMGY"/>
<evidence type="ECO:0000313" key="3">
    <source>
        <dbReference type="Proteomes" id="UP000472277"/>
    </source>
</evidence>
<keyword evidence="1" id="KW-0472">Membrane</keyword>
<keyword evidence="1" id="KW-0812">Transmembrane</keyword>
<reference evidence="2" key="2">
    <citation type="submission" date="2025-09" db="UniProtKB">
        <authorList>
            <consortium name="Ensembl"/>
        </authorList>
    </citation>
    <scope>IDENTIFICATION</scope>
</reference>
<evidence type="ECO:0000256" key="1">
    <source>
        <dbReference type="SAM" id="Phobius"/>
    </source>
</evidence>
<sequence length="263" mass="30656">RETCTSPSCSKAPPQHDAATPCASWLGWCSLACKPLPFSSKHNDGHYGQTVLFFAVANLSLAFLWRFWSSGFFLAERPFRLGRYRTCFTVDIDTFVYVNLCKLIKCMYTSDFNCMYFVGLQCFSQLPHWTCVKNLHVHIPIRVAYPRPIGYPYPRPIGYPYPRPIGYPYPRPIGYPYPRPIGYPYPRPIGYPYPRPIGYPYPRPIGYPYPRPIGYPYPRPIGYPYPRPIGYPYPRPIGYPYPRPMGYPYPRPMGYTQLRLVHY</sequence>
<protein>
    <submittedName>
        <fullName evidence="2">Uncharacterized protein</fullName>
    </submittedName>
</protein>
<reference evidence="2" key="1">
    <citation type="submission" date="2025-08" db="UniProtKB">
        <authorList>
            <consortium name="Ensembl"/>
        </authorList>
    </citation>
    <scope>IDENTIFICATION</scope>
</reference>
<feature type="transmembrane region" description="Helical" evidence="1">
    <location>
        <begin position="51"/>
        <end position="75"/>
    </location>
</feature>
<evidence type="ECO:0000313" key="2">
    <source>
        <dbReference type="Ensembl" id="ENSSTUP00000050585.1"/>
    </source>
</evidence>
<accession>A0A673ZV21</accession>
<name>A0A673ZV21_SALTR</name>
<dbReference type="InParanoid" id="A0A673ZV21"/>
<proteinExistence type="predicted"/>
<organism evidence="2 3">
    <name type="scientific">Salmo trutta</name>
    <name type="common">Brown trout</name>
    <dbReference type="NCBI Taxonomy" id="8032"/>
    <lineage>
        <taxon>Eukaryota</taxon>
        <taxon>Metazoa</taxon>
        <taxon>Chordata</taxon>
        <taxon>Craniata</taxon>
        <taxon>Vertebrata</taxon>
        <taxon>Euteleostomi</taxon>
        <taxon>Actinopterygii</taxon>
        <taxon>Neopterygii</taxon>
        <taxon>Teleostei</taxon>
        <taxon>Protacanthopterygii</taxon>
        <taxon>Salmoniformes</taxon>
        <taxon>Salmonidae</taxon>
        <taxon>Salmoninae</taxon>
        <taxon>Salmo</taxon>
    </lineage>
</organism>